<dbReference type="EMBL" id="LAZR01023697">
    <property type="protein sequence ID" value="KKL77626.1"/>
    <property type="molecule type" value="Genomic_DNA"/>
</dbReference>
<protein>
    <submittedName>
        <fullName evidence="2">Uncharacterized protein</fullName>
    </submittedName>
</protein>
<gene>
    <name evidence="2" type="ORF">LCGC14_2033010</name>
</gene>
<reference evidence="2" key="1">
    <citation type="journal article" date="2015" name="Nature">
        <title>Complex archaea that bridge the gap between prokaryotes and eukaryotes.</title>
        <authorList>
            <person name="Spang A."/>
            <person name="Saw J.H."/>
            <person name="Jorgensen S.L."/>
            <person name="Zaremba-Niedzwiedzka K."/>
            <person name="Martijn J."/>
            <person name="Lind A.E."/>
            <person name="van Eijk R."/>
            <person name="Schleper C."/>
            <person name="Guy L."/>
            <person name="Ettema T.J."/>
        </authorList>
    </citation>
    <scope>NUCLEOTIDE SEQUENCE</scope>
</reference>
<sequence>MPNGVIDLRGSPTGLEDLGEGLAQLFAALTQDPNDELRRKLLDNPALAKQLARAGRERGRGIRSGGIPVDPRVGDAGVPTGDLSLPPTVGLGIFPPEIINELMMAFPETREEAAEVRGRAVDVAVAERLTPEEEAEFIVAGKKAAGTASLLSDLQSERMIATINAGNALGMTPEALAQLEMVLFNVESTGARLDEQGIKDFAETYDVANEADRAIIEAGLAGPRAQAFAQVLIQRERVSADQAAANMRAKLASATTELEMAESVYEFKQNIRGERNDIIDRINEAAADRDRRDELPGLIADMRNLALDLMRIDSSMVVTTANEIQGLIRRHNITGVEFDITDAMESNADKIEAWSQTLAGAGISESAVAHLSEEMKDLRGVTNQSLVLAIIERATEIQAGDRSSAEMERMAAEGARELMGDPARMTENGLRIERLEEELGVLLTETDSPQNAKLIVEKTWILRLHKLMSFFAGSGRPRSESLLSIPGRENQ</sequence>
<organism evidence="2">
    <name type="scientific">marine sediment metagenome</name>
    <dbReference type="NCBI Taxonomy" id="412755"/>
    <lineage>
        <taxon>unclassified sequences</taxon>
        <taxon>metagenomes</taxon>
        <taxon>ecological metagenomes</taxon>
    </lineage>
</organism>
<evidence type="ECO:0000313" key="2">
    <source>
        <dbReference type="EMBL" id="KKL77626.1"/>
    </source>
</evidence>
<proteinExistence type="predicted"/>
<comment type="caution">
    <text evidence="2">The sequence shown here is derived from an EMBL/GenBank/DDBJ whole genome shotgun (WGS) entry which is preliminary data.</text>
</comment>
<evidence type="ECO:0000256" key="1">
    <source>
        <dbReference type="SAM" id="MobiDB-lite"/>
    </source>
</evidence>
<feature type="region of interest" description="Disordered" evidence="1">
    <location>
        <begin position="53"/>
        <end position="74"/>
    </location>
</feature>
<name>A0A0F9FGN1_9ZZZZ</name>
<accession>A0A0F9FGN1</accession>
<dbReference type="AlphaFoldDB" id="A0A0F9FGN1"/>